<dbReference type="OrthoDB" id="1393131at2"/>
<accession>A0A5D0IMQ8</accession>
<dbReference type="InterPro" id="IPR011990">
    <property type="entry name" value="TPR-like_helical_dom_sf"/>
</dbReference>
<keyword evidence="4" id="KW-1185">Reference proteome</keyword>
<sequence length="608" mass="69440">MAVKNKSIFISLTLILIAVLIYLGLSFYGKKQLISELPELPQLGEAEFALNESFSEAFQNVKNNTSAKNIGALGMVFHANNYFKEAEACYELAIAQDSKDWKWNYYLGCIKREQGNSEDAITHFKDVLKVNPKSHMTLYYLGESYQQLDSIKKAEQILKEISGFNKSQFAYSNTKRTAYFPLPLYARLQLSKLYTNNSKTDKGIEELKTLVEENINFGPAYRQLSNIYGQLGNEELRTYYSNRANDLNIYMSPVDTLVDALSLKSRSETYLLKQIDDAIRSSNSHWALELLNLGLESIPNSKYLISKGIKHYIDMNATNRALPLLEKHVRHFKDNYQEIIEVGVGLSSKGFKKETLNYFKIAEKINGTNASAKATLAGMYFEKLGMKDKAVSLINELLEKHPNSPEVKSAAIFLFLKTEDIAKAKLYLSKLEKQAPLYKDIHVFKGILAQREKKAEVAVKHYEKALKANPEKKFIINYLRTYYTKNQKWEKAIWLYKTVLENTPNDSDIQEAYGSLLLSCPNKELRNLELAKEFSERAFINKVYTLPTRLEAGRSLAIALFELNSHGKAIYYMNKTIDMAKRAGANKQYVFELEGILRDFQNIASASQ</sequence>
<dbReference type="SUPFAM" id="SSF48452">
    <property type="entry name" value="TPR-like"/>
    <property type="match status" value="3"/>
</dbReference>
<evidence type="ECO:0000256" key="1">
    <source>
        <dbReference type="PROSITE-ProRule" id="PRU00339"/>
    </source>
</evidence>
<comment type="caution">
    <text evidence="3">The sequence shown here is derived from an EMBL/GenBank/DDBJ whole genome shotgun (WGS) entry which is preliminary data.</text>
</comment>
<reference evidence="3 4" key="1">
    <citation type="submission" date="2019-08" db="EMBL/GenBank/DDBJ databases">
        <title>Seonamhaeicola sediminis sp. nov., isolated from marine sediment.</title>
        <authorList>
            <person name="Cao W.R."/>
        </authorList>
    </citation>
    <scope>NUCLEOTIDE SEQUENCE [LARGE SCALE GENOMIC DNA]</scope>
    <source>
        <strain evidence="3 4">B011</strain>
    </source>
</reference>
<dbReference type="SMART" id="SM00028">
    <property type="entry name" value="TPR"/>
    <property type="match status" value="5"/>
</dbReference>
<feature type="repeat" description="TPR" evidence="1">
    <location>
        <begin position="101"/>
        <end position="134"/>
    </location>
</feature>
<feature type="transmembrane region" description="Helical" evidence="2">
    <location>
        <begin position="7"/>
        <end position="28"/>
    </location>
</feature>
<dbReference type="PANTHER" id="PTHR12558:SF13">
    <property type="entry name" value="CELL DIVISION CYCLE PROTEIN 27 HOMOLOG"/>
    <property type="match status" value="1"/>
</dbReference>
<dbReference type="EMBL" id="VSDQ01000409">
    <property type="protein sequence ID" value="TYA84301.1"/>
    <property type="molecule type" value="Genomic_DNA"/>
</dbReference>
<keyword evidence="2" id="KW-0812">Transmembrane</keyword>
<evidence type="ECO:0000313" key="4">
    <source>
        <dbReference type="Proteomes" id="UP000323930"/>
    </source>
</evidence>
<evidence type="ECO:0000256" key="2">
    <source>
        <dbReference type="SAM" id="Phobius"/>
    </source>
</evidence>
<dbReference type="PROSITE" id="PS50005">
    <property type="entry name" value="TPR"/>
    <property type="match status" value="2"/>
</dbReference>
<protein>
    <submittedName>
        <fullName evidence="3">Tetratricopeptide repeat protein</fullName>
    </submittedName>
</protein>
<dbReference type="RefSeq" id="WP_148540767.1">
    <property type="nucleotide sequence ID" value="NZ_VSDQ01000409.1"/>
</dbReference>
<organism evidence="3 4">
    <name type="scientific">Seonamhaeicola marinus</name>
    <dbReference type="NCBI Taxonomy" id="1912246"/>
    <lineage>
        <taxon>Bacteria</taxon>
        <taxon>Pseudomonadati</taxon>
        <taxon>Bacteroidota</taxon>
        <taxon>Flavobacteriia</taxon>
        <taxon>Flavobacteriales</taxon>
        <taxon>Flavobacteriaceae</taxon>
    </lineage>
</organism>
<dbReference type="Gene3D" id="1.25.40.10">
    <property type="entry name" value="Tetratricopeptide repeat domain"/>
    <property type="match status" value="2"/>
</dbReference>
<dbReference type="Proteomes" id="UP000323930">
    <property type="component" value="Unassembled WGS sequence"/>
</dbReference>
<dbReference type="AlphaFoldDB" id="A0A5D0IMQ8"/>
<evidence type="ECO:0000313" key="3">
    <source>
        <dbReference type="EMBL" id="TYA84301.1"/>
    </source>
</evidence>
<feature type="repeat" description="TPR" evidence="1">
    <location>
        <begin position="439"/>
        <end position="472"/>
    </location>
</feature>
<keyword evidence="2" id="KW-0472">Membrane</keyword>
<dbReference type="InterPro" id="IPR019734">
    <property type="entry name" value="TPR_rpt"/>
</dbReference>
<gene>
    <name evidence="3" type="ORF">FUA24_06550</name>
</gene>
<dbReference type="Pfam" id="PF13432">
    <property type="entry name" value="TPR_16"/>
    <property type="match status" value="1"/>
</dbReference>
<keyword evidence="2" id="KW-1133">Transmembrane helix</keyword>
<keyword evidence="1" id="KW-0802">TPR repeat</keyword>
<dbReference type="Pfam" id="PF13174">
    <property type="entry name" value="TPR_6"/>
    <property type="match status" value="1"/>
</dbReference>
<dbReference type="Pfam" id="PF13181">
    <property type="entry name" value="TPR_8"/>
    <property type="match status" value="1"/>
</dbReference>
<proteinExistence type="predicted"/>
<dbReference type="PANTHER" id="PTHR12558">
    <property type="entry name" value="CELL DIVISION CYCLE 16,23,27"/>
    <property type="match status" value="1"/>
</dbReference>
<name>A0A5D0IMQ8_9FLAO</name>